<protein>
    <submittedName>
        <fullName evidence="1">Uncharacterized protein</fullName>
    </submittedName>
</protein>
<reference evidence="1" key="2">
    <citation type="journal article" date="2015" name="Fish Shellfish Immunol.">
        <title>Early steps in the European eel (Anguilla anguilla)-Vibrio vulnificus interaction in the gills: Role of the RtxA13 toxin.</title>
        <authorList>
            <person name="Callol A."/>
            <person name="Pajuelo D."/>
            <person name="Ebbesson L."/>
            <person name="Teles M."/>
            <person name="MacKenzie S."/>
            <person name="Amaro C."/>
        </authorList>
    </citation>
    <scope>NUCLEOTIDE SEQUENCE</scope>
</reference>
<evidence type="ECO:0000313" key="1">
    <source>
        <dbReference type="EMBL" id="JAH79092.1"/>
    </source>
</evidence>
<organism evidence="1">
    <name type="scientific">Anguilla anguilla</name>
    <name type="common">European freshwater eel</name>
    <name type="synonym">Muraena anguilla</name>
    <dbReference type="NCBI Taxonomy" id="7936"/>
    <lineage>
        <taxon>Eukaryota</taxon>
        <taxon>Metazoa</taxon>
        <taxon>Chordata</taxon>
        <taxon>Craniata</taxon>
        <taxon>Vertebrata</taxon>
        <taxon>Euteleostomi</taxon>
        <taxon>Actinopterygii</taxon>
        <taxon>Neopterygii</taxon>
        <taxon>Teleostei</taxon>
        <taxon>Anguilliformes</taxon>
        <taxon>Anguillidae</taxon>
        <taxon>Anguilla</taxon>
    </lineage>
</organism>
<reference evidence="1" key="1">
    <citation type="submission" date="2014-11" db="EMBL/GenBank/DDBJ databases">
        <authorList>
            <person name="Amaro Gonzalez C."/>
        </authorList>
    </citation>
    <scope>NUCLEOTIDE SEQUENCE</scope>
</reference>
<dbReference type="EMBL" id="GBXM01029485">
    <property type="protein sequence ID" value="JAH79092.1"/>
    <property type="molecule type" value="Transcribed_RNA"/>
</dbReference>
<sequence>MQLSKGLSAPKRTVSVCRSSSPVTQPRPLVVDCCYCVAVPLRVICSTLGGRILKTSSSISCNYL</sequence>
<accession>A0A0E9VM00</accession>
<name>A0A0E9VM00_ANGAN</name>
<dbReference type="AlphaFoldDB" id="A0A0E9VM00"/>
<proteinExistence type="predicted"/>